<organism evidence="8 9">
    <name type="scientific">Sphagnum troendelagicum</name>
    <dbReference type="NCBI Taxonomy" id="128251"/>
    <lineage>
        <taxon>Eukaryota</taxon>
        <taxon>Viridiplantae</taxon>
        <taxon>Streptophyta</taxon>
        <taxon>Embryophyta</taxon>
        <taxon>Bryophyta</taxon>
        <taxon>Sphagnophytina</taxon>
        <taxon>Sphagnopsida</taxon>
        <taxon>Sphagnales</taxon>
        <taxon>Sphagnaceae</taxon>
        <taxon>Sphagnum</taxon>
    </lineage>
</organism>
<dbReference type="Pfam" id="PF01758">
    <property type="entry name" value="SBF"/>
    <property type="match status" value="1"/>
</dbReference>
<dbReference type="Proteomes" id="UP001497512">
    <property type="component" value="Chromosome 5"/>
</dbReference>
<evidence type="ECO:0000256" key="2">
    <source>
        <dbReference type="ARBA" id="ARBA00004141"/>
    </source>
</evidence>
<dbReference type="Gene3D" id="1.20.1530.20">
    <property type="match status" value="1"/>
</dbReference>
<keyword evidence="6 7" id="KW-0472">Membrane</keyword>
<feature type="transmembrane region" description="Helical" evidence="7">
    <location>
        <begin position="382"/>
        <end position="408"/>
    </location>
</feature>
<keyword evidence="4 7" id="KW-0812">Transmembrane</keyword>
<evidence type="ECO:0000256" key="7">
    <source>
        <dbReference type="SAM" id="Phobius"/>
    </source>
</evidence>
<comment type="subcellular location">
    <subcellularLocation>
        <location evidence="2">Membrane</location>
        <topology evidence="2">Multi-pass membrane protein</topology>
    </subcellularLocation>
    <subcellularLocation>
        <location evidence="1">Plastid</location>
        <location evidence="1">Chloroplast envelope</location>
    </subcellularLocation>
</comment>
<feature type="transmembrane region" description="Helical" evidence="7">
    <location>
        <begin position="226"/>
        <end position="246"/>
    </location>
</feature>
<evidence type="ECO:0000256" key="6">
    <source>
        <dbReference type="ARBA" id="ARBA00023136"/>
    </source>
</evidence>
<evidence type="ECO:0000256" key="3">
    <source>
        <dbReference type="ARBA" id="ARBA00006528"/>
    </source>
</evidence>
<feature type="transmembrane region" description="Helical" evidence="7">
    <location>
        <begin position="420"/>
        <end position="441"/>
    </location>
</feature>
<accession>A0ABP0US23</accession>
<feature type="transmembrane region" description="Helical" evidence="7">
    <location>
        <begin position="313"/>
        <end position="337"/>
    </location>
</feature>
<feature type="transmembrane region" description="Helical" evidence="7">
    <location>
        <begin position="447"/>
        <end position="468"/>
    </location>
</feature>
<gene>
    <name evidence="8" type="ORF">CSSPTR1EN2_LOCUS18704</name>
</gene>
<feature type="transmembrane region" description="Helical" evidence="7">
    <location>
        <begin position="164"/>
        <end position="182"/>
    </location>
</feature>
<dbReference type="PANTHER" id="PTHR10361">
    <property type="entry name" value="SODIUM-BILE ACID COTRANSPORTER"/>
    <property type="match status" value="1"/>
</dbReference>
<dbReference type="PANTHER" id="PTHR10361:SF66">
    <property type="entry name" value="OS12G0170300 PROTEIN"/>
    <property type="match status" value="1"/>
</dbReference>
<proteinExistence type="inferred from homology"/>
<evidence type="ECO:0000256" key="1">
    <source>
        <dbReference type="ARBA" id="ARBA00004119"/>
    </source>
</evidence>
<keyword evidence="5 7" id="KW-1133">Transmembrane helix</keyword>
<dbReference type="InterPro" id="IPR002657">
    <property type="entry name" value="BilAc:Na_symport/Acr3"/>
</dbReference>
<dbReference type="InterPro" id="IPR038770">
    <property type="entry name" value="Na+/solute_symporter_sf"/>
</dbReference>
<dbReference type="InterPro" id="IPR004710">
    <property type="entry name" value="Bilac:Na_transpt"/>
</dbReference>
<keyword evidence="9" id="KW-1185">Reference proteome</keyword>
<feature type="transmembrane region" description="Helical" evidence="7">
    <location>
        <begin position="253"/>
        <end position="273"/>
    </location>
</feature>
<evidence type="ECO:0000313" key="8">
    <source>
        <dbReference type="EMBL" id="CAK9227368.1"/>
    </source>
</evidence>
<evidence type="ECO:0000313" key="9">
    <source>
        <dbReference type="Proteomes" id="UP001497512"/>
    </source>
</evidence>
<evidence type="ECO:0000256" key="5">
    <source>
        <dbReference type="ARBA" id="ARBA00022989"/>
    </source>
</evidence>
<dbReference type="EMBL" id="OZ019897">
    <property type="protein sequence ID" value="CAK9227368.1"/>
    <property type="molecule type" value="Genomic_DNA"/>
</dbReference>
<feature type="transmembrane region" description="Helical" evidence="7">
    <location>
        <begin position="194"/>
        <end position="214"/>
    </location>
</feature>
<feature type="transmembrane region" description="Helical" evidence="7">
    <location>
        <begin position="285"/>
        <end position="306"/>
    </location>
</feature>
<comment type="similarity">
    <text evidence="3">Belongs to the bile acid:sodium symporter (BASS) (TC 2.A.28) family.</text>
</comment>
<protein>
    <recommendedName>
        <fullName evidence="10">Sodium/metabolite cotransporter BASS1, chloroplastic</fullName>
    </recommendedName>
</protein>
<evidence type="ECO:0000256" key="4">
    <source>
        <dbReference type="ARBA" id="ARBA00022692"/>
    </source>
</evidence>
<sequence length="478" mass="50155">MSSLCRRQMQMPPVAFSSRRHFYGHSWSSQRSYYSGCSTLSTHGLSSLPRTSHATNFWRKNGGIGLGVVVASDGAASSSPLVAPIAVERLRTPRLMRVRALPSKASSTTQEPPDRKEIDQTQKWWEEWLSVATSLYPVYVLVGGLLAYFRPSTFTWFVERGPTSYSAALCIIMLAMGFTLRIQDLFDVFLNRPLAVLFGSAAQYGIMPFVGAGVSKALGLSPELSAGVILLSCCPGGTASNVVTYIAKGDVALSILMTMCTTFAAVFATPLLTNILAGAYVPVDAAGLAISTFQVVLAPVLVGACIQSSCPQIIAFITPFAPLIAVLVSSLLASSVFSANVPLLSLASLEEVTARVSSSGVFVSSHIAAALPTGPGSGAQSALILLGNIGGAVFLVHAAGFLLGYIASMLAGFGESQRRAISIEVGMQNSSLAVVLATIHFASPLTAVPAAVSAVLMNIMGSGLAVVWRQIRIPTSLQ</sequence>
<reference evidence="8" key="1">
    <citation type="submission" date="2024-02" db="EMBL/GenBank/DDBJ databases">
        <authorList>
            <consortium name="ELIXIR-Norway"/>
            <consortium name="Elixir Norway"/>
        </authorList>
    </citation>
    <scope>NUCLEOTIDE SEQUENCE</scope>
</reference>
<feature type="transmembrane region" description="Helical" evidence="7">
    <location>
        <begin position="128"/>
        <end position="149"/>
    </location>
</feature>
<evidence type="ECO:0008006" key="10">
    <source>
        <dbReference type="Google" id="ProtNLM"/>
    </source>
</evidence>
<name>A0ABP0US23_9BRYO</name>